<comment type="caution">
    <text evidence="2">The sequence shown here is derived from an EMBL/GenBank/DDBJ whole genome shotgun (WGS) entry which is preliminary data.</text>
</comment>
<dbReference type="Proteomes" id="UP000541444">
    <property type="component" value="Unassembled WGS sequence"/>
</dbReference>
<dbReference type="AlphaFoldDB" id="A0A7J7PCE9"/>
<dbReference type="Gene3D" id="3.30.70.600">
    <property type="entry name" value="Ribosomal protein S10 domain"/>
    <property type="match status" value="1"/>
</dbReference>
<protein>
    <submittedName>
        <fullName evidence="2">Uncharacterized protein</fullName>
    </submittedName>
</protein>
<reference evidence="2 3" key="1">
    <citation type="journal article" date="2020" name="IScience">
        <title>Genome Sequencing of the Endangered Kingdonia uniflora (Circaeasteraceae, Ranunculales) Reveals Potential Mechanisms of Evolutionary Specialization.</title>
        <authorList>
            <person name="Sun Y."/>
            <person name="Deng T."/>
            <person name="Zhang A."/>
            <person name="Moore M.J."/>
            <person name="Landis J.B."/>
            <person name="Lin N."/>
            <person name="Zhang H."/>
            <person name="Zhang X."/>
            <person name="Huang J."/>
            <person name="Zhang X."/>
            <person name="Sun H."/>
            <person name="Wang H."/>
        </authorList>
    </citation>
    <scope>NUCLEOTIDE SEQUENCE [LARGE SCALE GENOMIC DNA]</scope>
    <source>
        <strain evidence="2">TB1705</strain>
        <tissue evidence="2">Leaf</tissue>
    </source>
</reference>
<feature type="compositionally biased region" description="Low complexity" evidence="1">
    <location>
        <begin position="269"/>
        <end position="285"/>
    </location>
</feature>
<evidence type="ECO:0000313" key="2">
    <source>
        <dbReference type="EMBL" id="KAF6177131.1"/>
    </source>
</evidence>
<gene>
    <name evidence="2" type="ORF">GIB67_005119</name>
</gene>
<sequence length="285" mass="31556">MAMVMNLPMMKTGYEEPLEQLHRIRITLSSKSVKNIEKVCANHVSGAKSKLLKLTGPIRMCLLFSRLPLLNLPVEKVKFYTSYIFVQERLQTDRSKINCNPTSLATLLASPLTSRSPNLPHFIQIVTYIDLGTLGQASKKGAELIVAQTQITELLAVLEEDGSNVEDLQFQNMKLHNANTKLDTDICKAEISLDKMDECCQHLKAMLKEAQGKLGELILPKEVNSEADHMVSRIGVLKKSMIKEGKQIAIRRMPEFMGVRLYGESSCNAASPASSGDSSTDSSSE</sequence>
<proteinExistence type="predicted"/>
<accession>A0A7J7PCE9</accession>
<organism evidence="2 3">
    <name type="scientific">Kingdonia uniflora</name>
    <dbReference type="NCBI Taxonomy" id="39325"/>
    <lineage>
        <taxon>Eukaryota</taxon>
        <taxon>Viridiplantae</taxon>
        <taxon>Streptophyta</taxon>
        <taxon>Embryophyta</taxon>
        <taxon>Tracheophyta</taxon>
        <taxon>Spermatophyta</taxon>
        <taxon>Magnoliopsida</taxon>
        <taxon>Ranunculales</taxon>
        <taxon>Circaeasteraceae</taxon>
        <taxon>Kingdonia</taxon>
    </lineage>
</organism>
<evidence type="ECO:0000256" key="1">
    <source>
        <dbReference type="SAM" id="MobiDB-lite"/>
    </source>
</evidence>
<feature type="region of interest" description="Disordered" evidence="1">
    <location>
        <begin position="266"/>
        <end position="285"/>
    </location>
</feature>
<dbReference type="InterPro" id="IPR036838">
    <property type="entry name" value="Ribosomal_uS10_dom_sf"/>
</dbReference>
<evidence type="ECO:0000313" key="3">
    <source>
        <dbReference type="Proteomes" id="UP000541444"/>
    </source>
</evidence>
<name>A0A7J7PCE9_9MAGN</name>
<dbReference type="EMBL" id="JACGCM010000003">
    <property type="protein sequence ID" value="KAF6177131.1"/>
    <property type="molecule type" value="Genomic_DNA"/>
</dbReference>
<dbReference type="OrthoDB" id="10248551at2759"/>
<keyword evidence="3" id="KW-1185">Reference proteome</keyword>